<evidence type="ECO:0000256" key="7">
    <source>
        <dbReference type="ARBA" id="ARBA00023033"/>
    </source>
</evidence>
<reference evidence="8 9" key="1">
    <citation type="submission" date="2015-04" db="EMBL/GenBank/DDBJ databases">
        <title>The draft genome sequence of Fusarium langsethiae, a T-2/HT-2 mycotoxin producer.</title>
        <authorList>
            <person name="Lysoe E."/>
            <person name="Divon H.H."/>
            <person name="Terzi V."/>
            <person name="Orru L."/>
            <person name="Lamontanara A."/>
            <person name="Kolseth A.-K."/>
            <person name="Frandsen R.J."/>
            <person name="Nielsen K."/>
            <person name="Thrane U."/>
        </authorList>
    </citation>
    <scope>NUCLEOTIDE SEQUENCE [LARGE SCALE GENOMIC DNA]</scope>
    <source>
        <strain evidence="8 9">Fl201059</strain>
    </source>
</reference>
<sequence>MATLSNRQVKASKFSTDLADHSDSHASKTGPYTDNQELDVLVIGAGFAGVYMLKTLRERGLKTVIFEAGNDLGGTWRWNCYPGAAVDSDVPEYEYSWPEVYNTWSWRTNYPNFQDLRNYFDHVDKVMKIKKDCSFNTRVVGAHFSTDEGKWSVETADGRTTKTKYLVLGTGVFSKRFVPSWPGVDKFKGIIHHSSFWPNEEIDVKGKRCGIIGTGASGVQITQAWGPRAAEVKVFQRTPNLAVPMRRKALPAQGQDKKLYPELFKLRETSFAGFTYDWCERSTFDDSLEEREAFYEKLWQDGGFRFWVANYKDTLLNPKANEEAYRFWAKKTRARINDEKARDLLAPLEMPHYFGVKRPCLEETYYEQFNRDSVHVVDTRNNPLREFTETGITLEDGTHHELEVIAVATGFDVSTGSMTQLGLQSINGTDLEKDWLPGARTYLGTTVPGYPNMFSIYGAQAPTLLSNGPTTVEIQGRWVTDAIIKMERGGVKYIDPKTEAADKWKQRVVDLNNATLFPTTKSTYMGGNVPGKAFEPLAYAAGLPAYKNEIRAALDNWTEGFEVVKI</sequence>
<keyword evidence="4" id="KW-0274">FAD</keyword>
<dbReference type="PANTHER" id="PTHR43098">
    <property type="entry name" value="L-ORNITHINE N(5)-MONOOXYGENASE-RELATED"/>
    <property type="match status" value="1"/>
</dbReference>
<dbReference type="GO" id="GO:0050661">
    <property type="term" value="F:NADP binding"/>
    <property type="evidence" value="ECO:0007669"/>
    <property type="project" value="InterPro"/>
</dbReference>
<organism evidence="8 9">
    <name type="scientific">Fusarium langsethiae</name>
    <dbReference type="NCBI Taxonomy" id="179993"/>
    <lineage>
        <taxon>Eukaryota</taxon>
        <taxon>Fungi</taxon>
        <taxon>Dikarya</taxon>
        <taxon>Ascomycota</taxon>
        <taxon>Pezizomycotina</taxon>
        <taxon>Sordariomycetes</taxon>
        <taxon>Hypocreomycetidae</taxon>
        <taxon>Hypocreales</taxon>
        <taxon>Nectriaceae</taxon>
        <taxon>Fusarium</taxon>
    </lineage>
</organism>
<name>A0A0N0DBH8_FUSLA</name>
<dbReference type="InterPro" id="IPR020946">
    <property type="entry name" value="Flavin_mOase-like"/>
</dbReference>
<dbReference type="PRINTS" id="PR00411">
    <property type="entry name" value="PNDRDTASEI"/>
</dbReference>
<dbReference type="AlphaFoldDB" id="A0A0N0DBH8"/>
<gene>
    <name evidence="8" type="ORF">FLAG1_10414</name>
</gene>
<dbReference type="InterPro" id="IPR050775">
    <property type="entry name" value="FAD-binding_Monooxygenases"/>
</dbReference>
<dbReference type="SUPFAM" id="SSF51905">
    <property type="entry name" value="FAD/NAD(P)-binding domain"/>
    <property type="match status" value="2"/>
</dbReference>
<accession>A0A0N0DBH8</accession>
<evidence type="ECO:0000256" key="5">
    <source>
        <dbReference type="ARBA" id="ARBA00022857"/>
    </source>
</evidence>
<dbReference type="Gene3D" id="3.50.50.60">
    <property type="entry name" value="FAD/NAD(P)-binding domain"/>
    <property type="match status" value="2"/>
</dbReference>
<dbReference type="Proteomes" id="UP000037904">
    <property type="component" value="Unassembled WGS sequence"/>
</dbReference>
<dbReference type="OrthoDB" id="66881at2759"/>
<dbReference type="InterPro" id="IPR036188">
    <property type="entry name" value="FAD/NAD-bd_sf"/>
</dbReference>
<evidence type="ECO:0000313" key="9">
    <source>
        <dbReference type="Proteomes" id="UP000037904"/>
    </source>
</evidence>
<evidence type="ECO:0000256" key="6">
    <source>
        <dbReference type="ARBA" id="ARBA00023002"/>
    </source>
</evidence>
<protein>
    <submittedName>
        <fullName evidence="8">Steroid monooxygenase</fullName>
    </submittedName>
</protein>
<keyword evidence="5" id="KW-0521">NADP</keyword>
<dbReference type="EMBL" id="JXCE01000543">
    <property type="protein sequence ID" value="KPA36795.1"/>
    <property type="molecule type" value="Genomic_DNA"/>
</dbReference>
<evidence type="ECO:0000256" key="2">
    <source>
        <dbReference type="ARBA" id="ARBA00010139"/>
    </source>
</evidence>
<keyword evidence="6" id="KW-0560">Oxidoreductase</keyword>
<dbReference type="GO" id="GO:0050660">
    <property type="term" value="F:flavin adenine dinucleotide binding"/>
    <property type="evidence" value="ECO:0007669"/>
    <property type="project" value="InterPro"/>
</dbReference>
<dbReference type="PANTHER" id="PTHR43098:SF3">
    <property type="entry name" value="L-ORNITHINE N(5)-MONOOXYGENASE-RELATED"/>
    <property type="match status" value="1"/>
</dbReference>
<keyword evidence="7 8" id="KW-0503">Monooxygenase</keyword>
<comment type="cofactor">
    <cofactor evidence="1">
        <name>FAD</name>
        <dbReference type="ChEBI" id="CHEBI:57692"/>
    </cofactor>
</comment>
<comment type="similarity">
    <text evidence="2">Belongs to the FAD-binding monooxygenase family.</text>
</comment>
<keyword evidence="3" id="KW-0285">Flavoprotein</keyword>
<evidence type="ECO:0000313" key="8">
    <source>
        <dbReference type="EMBL" id="KPA36795.1"/>
    </source>
</evidence>
<evidence type="ECO:0000256" key="3">
    <source>
        <dbReference type="ARBA" id="ARBA00022630"/>
    </source>
</evidence>
<evidence type="ECO:0000256" key="1">
    <source>
        <dbReference type="ARBA" id="ARBA00001974"/>
    </source>
</evidence>
<evidence type="ECO:0000256" key="4">
    <source>
        <dbReference type="ARBA" id="ARBA00022827"/>
    </source>
</evidence>
<keyword evidence="9" id="KW-1185">Reference proteome</keyword>
<proteinExistence type="inferred from homology"/>
<comment type="caution">
    <text evidence="8">The sequence shown here is derived from an EMBL/GenBank/DDBJ whole genome shotgun (WGS) entry which is preliminary data.</text>
</comment>
<dbReference type="Pfam" id="PF00743">
    <property type="entry name" value="FMO-like"/>
    <property type="match status" value="1"/>
</dbReference>
<dbReference type="GO" id="GO:0004499">
    <property type="term" value="F:N,N-dimethylaniline monooxygenase activity"/>
    <property type="evidence" value="ECO:0007669"/>
    <property type="project" value="InterPro"/>
</dbReference>